<dbReference type="Pfam" id="PF07695">
    <property type="entry name" value="7TMR-DISM_7TM"/>
    <property type="match status" value="1"/>
</dbReference>
<evidence type="ECO:0000256" key="3">
    <source>
        <dbReference type="ARBA" id="ARBA00023012"/>
    </source>
</evidence>
<feature type="transmembrane region" description="Helical" evidence="4">
    <location>
        <begin position="932"/>
        <end position="950"/>
    </location>
</feature>
<dbReference type="Pfam" id="PF07730">
    <property type="entry name" value="HisKA_3"/>
    <property type="match status" value="1"/>
</dbReference>
<comment type="caution">
    <text evidence="6">The sequence shown here is derived from an EMBL/GenBank/DDBJ whole genome shotgun (WGS) entry which is preliminary data.</text>
</comment>
<keyword evidence="1" id="KW-0808">Transferase</keyword>
<dbReference type="InterPro" id="IPR011712">
    <property type="entry name" value="Sig_transdc_His_kin_sub3_dim/P"/>
</dbReference>
<dbReference type="InterPro" id="IPR015943">
    <property type="entry name" value="WD40/YVTN_repeat-like_dom_sf"/>
</dbReference>
<dbReference type="PROSITE" id="PS50109">
    <property type="entry name" value="HIS_KIN"/>
    <property type="match status" value="1"/>
</dbReference>
<keyword evidence="4" id="KW-0472">Membrane</keyword>
<feature type="transmembrane region" description="Helical" evidence="4">
    <location>
        <begin position="956"/>
        <end position="977"/>
    </location>
</feature>
<dbReference type="PANTHER" id="PTHR24421:SF55">
    <property type="entry name" value="SENSOR HISTIDINE KINASE YDFH"/>
    <property type="match status" value="1"/>
</dbReference>
<evidence type="ECO:0000259" key="5">
    <source>
        <dbReference type="PROSITE" id="PS50109"/>
    </source>
</evidence>
<evidence type="ECO:0000256" key="1">
    <source>
        <dbReference type="ARBA" id="ARBA00022679"/>
    </source>
</evidence>
<keyword evidence="3" id="KW-0902">Two-component regulatory system</keyword>
<dbReference type="RefSeq" id="WP_340239753.1">
    <property type="nucleotide sequence ID" value="NZ_JBBEWC010000014.1"/>
</dbReference>
<dbReference type="Gene3D" id="1.20.5.1930">
    <property type="match status" value="1"/>
</dbReference>
<dbReference type="Gene3D" id="3.30.565.10">
    <property type="entry name" value="Histidine kinase-like ATPase, C-terminal domain"/>
    <property type="match status" value="1"/>
</dbReference>
<sequence length="1252" mass="145333">MPIQRFLPLKWFFLSGIVFFNQFWVAAQKLNYRIDHYGTEKGLSQGSVFAMLKDSRGTMWFGTQDGLNRWDGESFTVFRPSRKKPNSIDGIEIKKIIEDENGDLWIGTESALNHYSYVSNSFRQYRFKDKQGKVSKSEVFPIKAMNGMVWYWSALEGLVKLNTATAHKQLILPNQSFKTSYFRTVNSTQFDTQGKLWIHSSDAIIRLDTTTGKHNTIEYFFSNHPQNKAGKPLETIKILPVNNLLWIATTDGLVRFDYTTNAIQQIKEFDKNKPIQLVFDLDTDGKGNLWLGTEKHGLLRYSIRNQVFTQIKNEGFLDKNNLYINEISQVYIDYDGIIWVNTDPYGIDRIQILPNNLSSFRIPFPKEFPKQLQNYSIRFIIKDEAKQQLIMGTQQSGLWIINDKDLSIEKSFYNDNAHNPLPSNTIRYLKKDATGNLWIGTTQGLAFMKGYSIQKLNNTRGKDPVLANFIRCIEEEKDAMVLGTEGGIYFIDKQTRQFQKQVLLPNKRISLVKRVGEGQYFVGIYNEGLWQIESKDNFKHYTITKIIQEGIPICAQPSKDHKTWWIGTSKGLIRYSLATKVVEMLTTEDGLPNNFIYACEIDKNNNLWVSTNRGIARFDTQEQRFTAFNLNDGLQAYEFNGYSSFQASDGELFFGGVNGLNRFYPDNITKSILSPNFTLNKETTQLFVGDKCLTFIDENNRYKRPMVDDPDFMSQFGITTNDIPNFGYSDKTVWLMMRVMNLADRQWLMEVANSRLNEVDLFVVENNRIINSKKLGDHYPYHLNPIKDANPIFKIDMIENQEYIVFLKCRSTEDLKFPIYFWHESDLFQAVSNRKIIWGIYFGFIFLIVLYNFFLWLVIRDQSLVYYICYVLCFGGLQAVLYGFFYQYVWSNSWLNDRGHLIFLNLSSFFMIYFTLEFLNFKTHLPQFIKPLRCLSYLFLAFSILLLFHYEWHSNFISIGLMFFLLLIQGYVVYNYVSRNIRIIWLYALAMVSISIAAIIVALKNLNTISAMNQEYYLMVGSMLEIVLFSVAFGDKLRRSQKEQQRQQSLRNEISSNLHDDLAASLSSLTMFSELNRMKFKKTTPETSEIFNKISSRSREMMRQVRETVYDMNPQNDDSVEWLDRMVQFANEMLSAKQIELNLAIDDSIRNLPLSTQQRRNLYLFFKEAINNIAKHSEATEVKVSFNLLQSTFGKHGRLTIADNGKGFDTGDTSQGNGLLNFQRRAEAMGGKVEITSTIGKGTSIELNFSFQ</sequence>
<gene>
    <name evidence="6" type="ORF">ACFSR2_06470</name>
</gene>
<feature type="transmembrane region" description="Helical" evidence="4">
    <location>
        <begin position="836"/>
        <end position="857"/>
    </location>
</feature>
<dbReference type="InterPro" id="IPR036890">
    <property type="entry name" value="HATPase_C_sf"/>
</dbReference>
<dbReference type="InterPro" id="IPR011623">
    <property type="entry name" value="7TMR_DISM_rcpt_extracell_dom1"/>
</dbReference>
<dbReference type="SUPFAM" id="SSF63829">
    <property type="entry name" value="Calcium-dependent phosphotriesterase"/>
    <property type="match status" value="3"/>
</dbReference>
<evidence type="ECO:0000313" key="7">
    <source>
        <dbReference type="Proteomes" id="UP001597510"/>
    </source>
</evidence>
<dbReference type="CDD" id="cd16917">
    <property type="entry name" value="HATPase_UhpB-NarQ-NarX-like"/>
    <property type="match status" value="1"/>
</dbReference>
<proteinExistence type="predicted"/>
<feature type="transmembrane region" description="Helical" evidence="4">
    <location>
        <begin position="1016"/>
        <end position="1034"/>
    </location>
</feature>
<reference evidence="7" key="1">
    <citation type="journal article" date="2019" name="Int. J. Syst. Evol. Microbiol.">
        <title>The Global Catalogue of Microorganisms (GCM) 10K type strain sequencing project: providing services to taxonomists for standard genome sequencing and annotation.</title>
        <authorList>
            <consortium name="The Broad Institute Genomics Platform"/>
            <consortium name="The Broad Institute Genome Sequencing Center for Infectious Disease"/>
            <person name="Wu L."/>
            <person name="Ma J."/>
        </authorList>
    </citation>
    <scope>NUCLEOTIDE SEQUENCE [LARGE SCALE GENOMIC DNA]</scope>
    <source>
        <strain evidence="7">KCTC 52344</strain>
    </source>
</reference>
<keyword evidence="2" id="KW-0418">Kinase</keyword>
<keyword evidence="4" id="KW-0812">Transmembrane</keyword>
<feature type="transmembrane region" description="Helical" evidence="4">
    <location>
        <begin position="864"/>
        <end position="889"/>
    </location>
</feature>
<organism evidence="6 7">
    <name type="scientific">Emticicia soli</name>
    <dbReference type="NCBI Taxonomy" id="2027878"/>
    <lineage>
        <taxon>Bacteria</taxon>
        <taxon>Pseudomonadati</taxon>
        <taxon>Bacteroidota</taxon>
        <taxon>Cytophagia</taxon>
        <taxon>Cytophagales</taxon>
        <taxon>Leadbetterellaceae</taxon>
        <taxon>Emticicia</taxon>
    </lineage>
</organism>
<dbReference type="Proteomes" id="UP001597510">
    <property type="component" value="Unassembled WGS sequence"/>
</dbReference>
<name>A0ABW5J5W8_9BACT</name>
<dbReference type="EMBL" id="JBHULC010000006">
    <property type="protein sequence ID" value="MFD2520519.1"/>
    <property type="molecule type" value="Genomic_DNA"/>
</dbReference>
<feature type="domain" description="Histidine kinase" evidence="5">
    <location>
        <begin position="1057"/>
        <end position="1252"/>
    </location>
</feature>
<keyword evidence="7" id="KW-1185">Reference proteome</keyword>
<dbReference type="InterPro" id="IPR011110">
    <property type="entry name" value="Reg_prop"/>
</dbReference>
<keyword evidence="4" id="KW-1133">Transmembrane helix</keyword>
<dbReference type="Pfam" id="PF07696">
    <property type="entry name" value="7TMR-DISMED2"/>
    <property type="match status" value="1"/>
</dbReference>
<dbReference type="InterPro" id="IPR011622">
    <property type="entry name" value="7TMR_DISM_rcpt_extracell_dom2"/>
</dbReference>
<evidence type="ECO:0000256" key="4">
    <source>
        <dbReference type="SAM" id="Phobius"/>
    </source>
</evidence>
<accession>A0ABW5J5W8</accession>
<feature type="transmembrane region" description="Helical" evidence="4">
    <location>
        <begin position="984"/>
        <end position="1004"/>
    </location>
</feature>
<dbReference type="InterPro" id="IPR005467">
    <property type="entry name" value="His_kinase_dom"/>
</dbReference>
<dbReference type="Gene3D" id="2.60.40.2380">
    <property type="match status" value="1"/>
</dbReference>
<dbReference type="Pfam" id="PF07494">
    <property type="entry name" value="Reg_prop"/>
    <property type="match status" value="3"/>
</dbReference>
<dbReference type="Gene3D" id="2.130.10.10">
    <property type="entry name" value="YVTN repeat-like/Quinoprotein amine dehydrogenase"/>
    <property type="match status" value="3"/>
</dbReference>
<dbReference type="InterPro" id="IPR050482">
    <property type="entry name" value="Sensor_HK_TwoCompSys"/>
</dbReference>
<dbReference type="PANTHER" id="PTHR24421">
    <property type="entry name" value="NITRATE/NITRITE SENSOR PROTEIN NARX-RELATED"/>
    <property type="match status" value="1"/>
</dbReference>
<protein>
    <submittedName>
        <fullName evidence="6">7TM diverse intracellular signaling domain-containing protein</fullName>
    </submittedName>
</protein>
<evidence type="ECO:0000313" key="6">
    <source>
        <dbReference type="EMBL" id="MFD2520519.1"/>
    </source>
</evidence>
<dbReference type="InterPro" id="IPR003594">
    <property type="entry name" value="HATPase_dom"/>
</dbReference>
<evidence type="ECO:0000256" key="2">
    <source>
        <dbReference type="ARBA" id="ARBA00022777"/>
    </source>
</evidence>
<dbReference type="Pfam" id="PF02518">
    <property type="entry name" value="HATPase_c"/>
    <property type="match status" value="1"/>
</dbReference>
<dbReference type="SUPFAM" id="SSF55874">
    <property type="entry name" value="ATPase domain of HSP90 chaperone/DNA topoisomerase II/histidine kinase"/>
    <property type="match status" value="1"/>
</dbReference>
<feature type="transmembrane region" description="Helical" evidence="4">
    <location>
        <begin position="901"/>
        <end position="920"/>
    </location>
</feature>